<sequence length="188" mass="21829">MIQDIRVFKSKRDIETAVIQLILEEDFSKLTIQQICQKALVSRSTFYSHYLDKYDVVEQLVAKTITQLETIFSQKYQSQVSSKNLKDYLADIYQFYQENSRLLKALLKTPLAGAGNFEEAFSKLCQTYISHLATTTKDNDHLPPQLLAEIFTANVVTLMKWIIEHGPSDNVTHFADWLHDLFLQYLQE</sequence>
<evidence type="ECO:0000313" key="5">
    <source>
        <dbReference type="Proteomes" id="UP000217758"/>
    </source>
</evidence>
<dbReference type="KEGG" id="strg:SRT_07750"/>
<dbReference type="Gene3D" id="1.10.357.10">
    <property type="entry name" value="Tetracycline Repressor, domain 2"/>
    <property type="match status" value="1"/>
</dbReference>
<evidence type="ECO:0000313" key="4">
    <source>
        <dbReference type="EMBL" id="BAQ24036.1"/>
    </source>
</evidence>
<accession>A0A1L7LIM8</accession>
<dbReference type="InterPro" id="IPR009057">
    <property type="entry name" value="Homeodomain-like_sf"/>
</dbReference>
<keyword evidence="1 2" id="KW-0238">DNA-binding</keyword>
<dbReference type="SUPFAM" id="SSF46689">
    <property type="entry name" value="Homeodomain-like"/>
    <property type="match status" value="1"/>
</dbReference>
<dbReference type="InterPro" id="IPR050624">
    <property type="entry name" value="HTH-type_Tx_Regulator"/>
</dbReference>
<gene>
    <name evidence="4" type="ORF">SRT_07750</name>
</gene>
<keyword evidence="5" id="KW-1185">Reference proteome</keyword>
<protein>
    <submittedName>
        <fullName evidence="4">Transcriptional regulator</fullName>
    </submittedName>
</protein>
<dbReference type="PROSITE" id="PS50977">
    <property type="entry name" value="HTH_TETR_2"/>
    <property type="match status" value="1"/>
</dbReference>
<dbReference type="InterPro" id="IPR001647">
    <property type="entry name" value="HTH_TetR"/>
</dbReference>
<dbReference type="Pfam" id="PF00440">
    <property type="entry name" value="TetR_N"/>
    <property type="match status" value="1"/>
</dbReference>
<organism evidence="4 5">
    <name type="scientific">Streptococcus troglodytae</name>
    <dbReference type="NCBI Taxonomy" id="1111760"/>
    <lineage>
        <taxon>Bacteria</taxon>
        <taxon>Bacillati</taxon>
        <taxon>Bacillota</taxon>
        <taxon>Bacilli</taxon>
        <taxon>Lactobacillales</taxon>
        <taxon>Streptococcaceae</taxon>
        <taxon>Streptococcus</taxon>
    </lineage>
</organism>
<dbReference type="GO" id="GO:0003677">
    <property type="term" value="F:DNA binding"/>
    <property type="evidence" value="ECO:0007669"/>
    <property type="project" value="UniProtKB-UniRule"/>
</dbReference>
<evidence type="ECO:0000256" key="1">
    <source>
        <dbReference type="ARBA" id="ARBA00023125"/>
    </source>
</evidence>
<feature type="domain" description="HTH tetR-type" evidence="3">
    <location>
        <begin position="8"/>
        <end position="68"/>
    </location>
</feature>
<dbReference type="AlphaFoldDB" id="A0A1L7LIM8"/>
<evidence type="ECO:0000256" key="2">
    <source>
        <dbReference type="PROSITE-ProRule" id="PRU00335"/>
    </source>
</evidence>
<feature type="DNA-binding region" description="H-T-H motif" evidence="2">
    <location>
        <begin position="31"/>
        <end position="50"/>
    </location>
</feature>
<dbReference type="Proteomes" id="UP000217758">
    <property type="component" value="Chromosome"/>
</dbReference>
<reference evidence="4 5" key="1">
    <citation type="journal article" date="2016" name="Microbiol. Immunol.">
        <title>Complete genome sequence of Streptococcus troglodytae TKU31 isolated from the oral cavity of a chimpanzee (Pan troglodytes).</title>
        <authorList>
            <person name="Okamoto M."/>
            <person name="Naito M."/>
            <person name="Miyanohara M."/>
            <person name="Imai S."/>
            <person name="Nomura Y."/>
            <person name="Saito W."/>
            <person name="Momoi Y."/>
            <person name="Takada K."/>
            <person name="Miyabe-Nishiwaki T."/>
            <person name="Tomonaga M."/>
            <person name="Hanada N."/>
        </authorList>
    </citation>
    <scope>NUCLEOTIDE SEQUENCE [LARGE SCALE GENOMIC DNA]</scope>
    <source>
        <strain evidence="5">TKU 31</strain>
    </source>
</reference>
<proteinExistence type="predicted"/>
<evidence type="ECO:0000259" key="3">
    <source>
        <dbReference type="PROSITE" id="PS50977"/>
    </source>
</evidence>
<dbReference type="PANTHER" id="PTHR43479:SF7">
    <property type="entry name" value="TETR-FAMILY TRANSCRIPTIONAL REGULATOR"/>
    <property type="match status" value="1"/>
</dbReference>
<dbReference type="EMBL" id="AP014612">
    <property type="protein sequence ID" value="BAQ24036.1"/>
    <property type="molecule type" value="Genomic_DNA"/>
</dbReference>
<dbReference type="PANTHER" id="PTHR43479">
    <property type="entry name" value="ACREF/ENVCD OPERON REPRESSOR-RELATED"/>
    <property type="match status" value="1"/>
</dbReference>
<dbReference type="RefSeq" id="WP_128833121.1">
    <property type="nucleotide sequence ID" value="NZ_AP014612.1"/>
</dbReference>
<name>A0A1L7LIM8_9STRE</name>